<accession>A0A9X4AE56</accession>
<evidence type="ECO:0000313" key="3">
    <source>
        <dbReference type="Proteomes" id="UP001143700"/>
    </source>
</evidence>
<dbReference type="EMBL" id="JAOTGU010000019">
    <property type="protein sequence ID" value="MDB6262788.1"/>
    <property type="molecule type" value="Genomic_DNA"/>
</dbReference>
<dbReference type="InterPro" id="IPR010896">
    <property type="entry name" value="NUMOD1"/>
</dbReference>
<evidence type="ECO:0000313" key="2">
    <source>
        <dbReference type="EMBL" id="MDB6262788.1"/>
    </source>
</evidence>
<reference evidence="2" key="2">
    <citation type="submission" date="2022-10" db="EMBL/GenBank/DDBJ databases">
        <authorList>
            <person name="Kostovova I."/>
            <person name="Moravkova M."/>
            <person name="Pechar R."/>
        </authorList>
    </citation>
    <scope>NUCLEOTIDE SEQUENCE</scope>
    <source>
        <strain evidence="2">M356A</strain>
    </source>
</reference>
<proteinExistence type="predicted"/>
<reference evidence="2" key="1">
    <citation type="journal article" date="2022" name="Microorganisms">
        <title>Antibiotic Susceptibility, Resistance Gene Determinants and Corresponding Genomic Regions in Lactobacillus amylovorus Isolates Derived from Wild Boars and Domestic Pigs.</title>
        <authorList>
            <person name="Moravkova M."/>
            <person name="Kostovova I."/>
            <person name="Kavanova K."/>
            <person name="Pechar R."/>
            <person name="Stanek S."/>
            <person name="Brychta A."/>
            <person name="Zeman M."/>
            <person name="Kubasova T."/>
        </authorList>
    </citation>
    <scope>NUCLEOTIDE SEQUENCE</scope>
    <source>
        <strain evidence="2">M356A</strain>
    </source>
</reference>
<protein>
    <recommendedName>
        <fullName evidence="1">Nuclease-associated modular DNA-binding 1 domain-containing protein</fullName>
    </recommendedName>
</protein>
<organism evidence="2 3">
    <name type="scientific">Lactobacillus amylovorus</name>
    <dbReference type="NCBI Taxonomy" id="1604"/>
    <lineage>
        <taxon>Bacteria</taxon>
        <taxon>Bacillati</taxon>
        <taxon>Bacillota</taxon>
        <taxon>Bacilli</taxon>
        <taxon>Lactobacillales</taxon>
        <taxon>Lactobacillaceae</taxon>
        <taxon>Lactobacillus</taxon>
    </lineage>
</organism>
<name>A0A9X4AE56_LACAM</name>
<evidence type="ECO:0000259" key="1">
    <source>
        <dbReference type="Pfam" id="PF07453"/>
    </source>
</evidence>
<feature type="domain" description="Nuclease-associated modular DNA-binding 1" evidence="1">
    <location>
        <begin position="444"/>
        <end position="464"/>
    </location>
</feature>
<comment type="caution">
    <text evidence="2">The sequence shown here is derived from an EMBL/GenBank/DDBJ whole genome shotgun (WGS) entry which is preliminary data.</text>
</comment>
<gene>
    <name evidence="2" type="ORF">ODV15_09570</name>
</gene>
<dbReference type="Pfam" id="PF07453">
    <property type="entry name" value="NUMOD1"/>
    <property type="match status" value="1"/>
</dbReference>
<dbReference type="RefSeq" id="WP_271870707.1">
    <property type="nucleotide sequence ID" value="NZ_JAOTGU010000019.1"/>
</dbReference>
<sequence length="1350" mass="156769">MRKEKKITILGKEYSSIAEAAKLNNVSEKNLRYRLSRWGNNAPQLFKPVKSSEVTLVGKTYPSLSEAARTAGIPIYILRKNIKRFGKNDPRILKRNPRTPPIFVDGEEYKSSLKVAEAFNVNPDLVVRRLKESEKQGKGRNLTKDDLKFKLKTGFEYRGKKYKSVEAFLRIYPPAKRANISRSAFLKRLKKFGDNEKILFSTTEDFEEKFANRGKKIVYQGKEYPSFISFCQAANLSRDSMRARVKRVGWSSPDLLLSVDDWLKKYRKQRIDHQITYLGKTYASIKDLARKHGISASTLEKRIKKYGWNYPDLLKPARDKAPNSQNPRLRKKYKVNFKKLSEQSGLSIWLLTQRVKDFGEDCEDITASPHDFCLNHQHKEKNGNEIKYKGVIYNNLSELSAQTKLPITKLRQRIKTYGKVPDIGDPDKEFKLNHSSHKVIWQGHTFTSIRAMARYYGISSKTLTDRIKILGIDSPDLLLSNEEYKRKYRYNQHIKYNGKEYKSVAHIAREYKLPEYIVSSRLKAGVSLDTSTDELRKNNKKELYKQSNLLTLEQVAQETGLTLSYVSSLASDNVKHYMPFDLNKYKVIIKKNIVGFKREAVNDLKKYFGNLPKDLIILPLTNNKYLIDPKTLEVYSNTMKNGGIYKKHLVKNKLGADYYSLFILEEYQRKHSSGSRYTLEELRSILDYPDITYKDIVTFDQIRNTYSKDHYILSKLRYHKFKAWRRHDDNGKLVKGYLKRDVAKYVKEHNKPAVVLEGIAYPRWKDAAKAYNCSVATLHQRIKKYGPNDSLGLRDQIEFLGKIYSSKKEIAEHYHIPYSIFRRREVMGCKPEELVLSKEDFEALMTKKNQSVLSKNKTKNKAFETKLVTKKTTIISKPITLNGVKYSGGIREAAQAHYLDPYIVLTRIRKHGTDYDRLFDKVMTKNRGPIKLQGKYYPGGFPQAAKEHNMNYKLLYGRYRKYGPNDKRLFIPINESRYKNIEVLGHQFKNLSELSQTYGISTKVLEKRLHEYDHDDIRVIDNYIDYKLSNFKQYDNPELSKPIEIAGKKYNSTIDFCKRIGISYQTFLNRKKAVGLNDKRMSSEPINKPVLCILNYIFFTWNQAARFFNVNTSRLKNLIRAGYRDKELLSMIKNKTKIPVSRQNKKSTPYQIKILGKEYKSMTEFAQLHNMEPSALKARIYRYGADNPKILADNLKNNVEVTIRGVTYSSVEAASKALGINAAVLRNRLKAGKKGDDLVDYINNNKVVLCGREYKSIAEAARQHGLVPSTLCVRIDKYGKNDPIIFKRPKRIQRKINKKIWKVTILGKEYESISECAKKHGISDGTLKSRIKAHGNDWPYLFDKPKWTHK</sequence>
<dbReference type="Proteomes" id="UP001143700">
    <property type="component" value="Unassembled WGS sequence"/>
</dbReference>